<dbReference type="Gene3D" id="2.60.40.10">
    <property type="entry name" value="Immunoglobulins"/>
    <property type="match status" value="2"/>
</dbReference>
<comment type="caution">
    <text evidence="1">The sequence shown here is derived from an EMBL/GenBank/DDBJ whole genome shotgun (WGS) entry which is preliminary data.</text>
</comment>
<evidence type="ECO:0000313" key="2">
    <source>
        <dbReference type="Proteomes" id="UP000653578"/>
    </source>
</evidence>
<accession>A0ABX1XBB4</accession>
<dbReference type="InterPro" id="IPR013783">
    <property type="entry name" value="Ig-like_fold"/>
</dbReference>
<keyword evidence="2" id="KW-1185">Reference proteome</keyword>
<proteinExistence type="predicted"/>
<reference evidence="1 2" key="1">
    <citation type="submission" date="2019-10" db="EMBL/GenBank/DDBJ databases">
        <title>Description of Paenibacillus humi sp. nov.</title>
        <authorList>
            <person name="Carlier A."/>
            <person name="Qi S."/>
        </authorList>
    </citation>
    <scope>NUCLEOTIDE SEQUENCE [LARGE SCALE GENOMIC DNA]</scope>
    <source>
        <strain evidence="1 2">LMG 31461</strain>
    </source>
</reference>
<dbReference type="Proteomes" id="UP000653578">
    <property type="component" value="Unassembled WGS sequence"/>
</dbReference>
<sequence>MGVYNKASIAVNNANTYHTAVVMTDNGYMWSALWNNSNPRIMRSTDNGLTWTMYYQLAAEYSWYYRIALGAKGNKLFWFFSEGGLINFLSFDTTVVPQGLYGYNVYKFNSQAGMRYFQIGDDNPAPLSIYITSTDQIAVSYQRKNGTDQYMIKFFDGALTKEHAGTGSGTNYPVVGWAEYGGYLIAHGASNGLYKYLYSSTAVTTTSFTSWAGSVNLNINAVALAHPNGYLYIVGCAGLNQPLYIARTTNLTNIEQYDTATGTWRFSSTVLTAVSAITGAQIQSRLMPSGKLGVYSYNSSSKILILSEFDLTNPNASPVITNVLTGVTATTTYPVLANGTTATQPSASAGTISKFAGITYAEDGSPYNIYAITSMLNTAPNAPTITSGSIYNTSTPTFTWTFSDPDSGDTQTAYWIDIYNAAGDTIVRQSAGFISTTVGSGTHSGTALPDGTYQVAIYVRDSSSVQSAPSTKAFTIDTIAPTMTSVSVQQYTTGTAARIWAYGVTDSRIGIGTVYTNIKKPDGSVYLNSVVMTKNGATNDYYYDFAALTIEGNWLFDCYCVDGAGNFQVGGLTAKVHKDTIAPTTPTQTNGILYATSNGVSWSAFSDGAASSGRNTTTLHLQSFNGSTWNNVAGFPLSVGAVSSYNFTGLIPATQYRWGVVFTDNASNANVLNYTTFTTNSYAISTILNLASTGYLLNQKPKIKFSVTDANNATLTNFQIQVSTVNTFASTVVDTTSGANALGWGATSLSTGTTNSYTPQSNFGTGTFYVRTRAYDGIEWGTWSTTVSFTINATTWPTTIADTHTAISKRTIDSIRIAVNNVRQARGLATINWTDVTINDWNSPSRTAIRAVHLTELRQAIGDIYISQGLSVPTWTDTTIVSSSTQRKGKHWSELRSNIIGI</sequence>
<evidence type="ECO:0000313" key="1">
    <source>
        <dbReference type="EMBL" id="NOU65240.1"/>
    </source>
</evidence>
<organism evidence="1 2">
    <name type="scientific">Paenibacillus plantarum</name>
    <dbReference type="NCBI Taxonomy" id="2654975"/>
    <lineage>
        <taxon>Bacteria</taxon>
        <taxon>Bacillati</taxon>
        <taxon>Bacillota</taxon>
        <taxon>Bacilli</taxon>
        <taxon>Bacillales</taxon>
        <taxon>Paenibacillaceae</taxon>
        <taxon>Paenibacillus</taxon>
    </lineage>
</organism>
<name>A0ABX1XBB4_9BACL</name>
<dbReference type="RefSeq" id="WP_171631146.1">
    <property type="nucleotide sequence ID" value="NZ_WHNY01000041.1"/>
</dbReference>
<gene>
    <name evidence="1" type="ORF">GC096_14465</name>
</gene>
<dbReference type="SUPFAM" id="SSF110296">
    <property type="entry name" value="Oligoxyloglucan reducing end-specific cellobiohydrolase"/>
    <property type="match status" value="1"/>
</dbReference>
<evidence type="ECO:0008006" key="3">
    <source>
        <dbReference type="Google" id="ProtNLM"/>
    </source>
</evidence>
<dbReference type="EMBL" id="WHNY01000041">
    <property type="protein sequence ID" value="NOU65240.1"/>
    <property type="molecule type" value="Genomic_DNA"/>
</dbReference>
<protein>
    <recommendedName>
        <fullName evidence="3">Fibronectin type-III domain-containing protein</fullName>
    </recommendedName>
</protein>